<dbReference type="Proteomes" id="UP000198379">
    <property type="component" value="Unassembled WGS sequence"/>
</dbReference>
<dbReference type="SUPFAM" id="SSF159501">
    <property type="entry name" value="EreA/ChaN-like"/>
    <property type="match status" value="1"/>
</dbReference>
<sequence length="409" mass="46598">MSSKNSLNVFFSLMLLVIIFSCKEDKRVIEKIVFTSDYKFNKHIQQKVDQDTVPWKYQISASDYATKGSYKNALTDWDLAMGGREQNYTPTQIDSIHKKYTKVNASKYIIEQAKRTQVVIINEAHHNSLHRVFTKSLLEDLYELGYRNLGLEAIENGEKVDSLLNERGYPIQKTGYYTKDPLFGDLIRTALQIGYTVFPYEQTTNVNGKLREIEQAKNIQKVLQSKPNEKFLIHCGFDHALEGTHSSWEKAMAGRLTEYTGINPLTINQVVYSEKGNTAYNHPLLKALDIKETSVVIDTVQNPLRYKRGEAWSDIAVFHPNTTYVNGRPNWLFEHGNQPTAVPLDDLTIEYPVMVLAYVKGEDIMTAVPIDITEVKTSADSCYLGLKKGTYSMVVTNGKQSYTFDQIVN</sequence>
<gene>
    <name evidence="1" type="ORF">SAMN06265376_103447</name>
</gene>
<dbReference type="RefSeq" id="WP_143337118.1">
    <property type="nucleotide sequence ID" value="NZ_BMEP01000001.1"/>
</dbReference>
<accession>A0A238ZRT4</accession>
<name>A0A238ZRT4_9FLAO</name>
<evidence type="ECO:0000313" key="1">
    <source>
        <dbReference type="EMBL" id="SNR85771.1"/>
    </source>
</evidence>
<proteinExistence type="predicted"/>
<reference evidence="1 2" key="1">
    <citation type="submission" date="2017-06" db="EMBL/GenBank/DDBJ databases">
        <authorList>
            <person name="Kim H.J."/>
            <person name="Triplett B.A."/>
        </authorList>
    </citation>
    <scope>NUCLEOTIDE SEQUENCE [LARGE SCALE GENOMIC DNA]</scope>
    <source>
        <strain evidence="1 2">DSM 25597</strain>
    </source>
</reference>
<evidence type="ECO:0008006" key="3">
    <source>
        <dbReference type="Google" id="ProtNLM"/>
    </source>
</evidence>
<protein>
    <recommendedName>
        <fullName evidence="3">Erythromycin esterase</fullName>
    </recommendedName>
</protein>
<organism evidence="1 2">
    <name type="scientific">Dokdonia pacifica</name>
    <dbReference type="NCBI Taxonomy" id="1627892"/>
    <lineage>
        <taxon>Bacteria</taxon>
        <taxon>Pseudomonadati</taxon>
        <taxon>Bacteroidota</taxon>
        <taxon>Flavobacteriia</taxon>
        <taxon>Flavobacteriales</taxon>
        <taxon>Flavobacteriaceae</taxon>
        <taxon>Dokdonia</taxon>
    </lineage>
</organism>
<dbReference type="AlphaFoldDB" id="A0A238ZRT4"/>
<dbReference type="EMBL" id="FZNY01000003">
    <property type="protein sequence ID" value="SNR85771.1"/>
    <property type="molecule type" value="Genomic_DNA"/>
</dbReference>
<dbReference type="PROSITE" id="PS51257">
    <property type="entry name" value="PROKAR_LIPOPROTEIN"/>
    <property type="match status" value="1"/>
</dbReference>
<dbReference type="OrthoDB" id="277629at2"/>
<evidence type="ECO:0000313" key="2">
    <source>
        <dbReference type="Proteomes" id="UP000198379"/>
    </source>
</evidence>
<keyword evidence="2" id="KW-1185">Reference proteome</keyword>